<evidence type="ECO:0000256" key="1">
    <source>
        <dbReference type="SAM" id="MobiDB-lite"/>
    </source>
</evidence>
<dbReference type="PANTHER" id="PTHR43649:SF14">
    <property type="entry name" value="BLR3389 PROTEIN"/>
    <property type="match status" value="1"/>
</dbReference>
<dbReference type="Gene3D" id="3.40.190.10">
    <property type="entry name" value="Periplasmic binding protein-like II"/>
    <property type="match status" value="2"/>
</dbReference>
<dbReference type="RefSeq" id="WP_249478090.1">
    <property type="nucleotide sequence ID" value="NZ_CP097218.1"/>
</dbReference>
<keyword evidence="2" id="KW-0732">Signal</keyword>
<feature type="region of interest" description="Disordered" evidence="1">
    <location>
        <begin position="392"/>
        <end position="418"/>
    </location>
</feature>
<proteinExistence type="predicted"/>
<reference evidence="3" key="1">
    <citation type="submission" date="2022-05" db="EMBL/GenBank/DDBJ databases">
        <title>Genomic analysis of Brachybacterium sp. CBA3104.</title>
        <authorList>
            <person name="Roh S.W."/>
            <person name="Kim Y.B."/>
            <person name="Kim Y."/>
        </authorList>
    </citation>
    <scope>NUCLEOTIDE SEQUENCE</scope>
    <source>
        <strain evidence="3">CBA3104</strain>
    </source>
</reference>
<evidence type="ECO:0000313" key="4">
    <source>
        <dbReference type="Proteomes" id="UP001055868"/>
    </source>
</evidence>
<dbReference type="Proteomes" id="UP001055868">
    <property type="component" value="Chromosome"/>
</dbReference>
<dbReference type="InterPro" id="IPR050490">
    <property type="entry name" value="Bact_solute-bd_prot1"/>
</dbReference>
<organism evidence="3 4">
    <name type="scientific">Brachybacterium kimchii</name>
    <dbReference type="NCBI Taxonomy" id="2942909"/>
    <lineage>
        <taxon>Bacteria</taxon>
        <taxon>Bacillati</taxon>
        <taxon>Actinomycetota</taxon>
        <taxon>Actinomycetes</taxon>
        <taxon>Micrococcales</taxon>
        <taxon>Dermabacteraceae</taxon>
        <taxon>Brachybacterium</taxon>
    </lineage>
</organism>
<feature type="signal peptide" evidence="2">
    <location>
        <begin position="1"/>
        <end position="26"/>
    </location>
</feature>
<feature type="compositionally biased region" description="Basic and acidic residues" evidence="1">
    <location>
        <begin position="400"/>
        <end position="418"/>
    </location>
</feature>
<dbReference type="SUPFAM" id="SSF53850">
    <property type="entry name" value="Periplasmic binding protein-like II"/>
    <property type="match status" value="1"/>
</dbReference>
<evidence type="ECO:0000313" key="3">
    <source>
        <dbReference type="EMBL" id="UQN28925.1"/>
    </source>
</evidence>
<evidence type="ECO:0000256" key="2">
    <source>
        <dbReference type="SAM" id="SignalP"/>
    </source>
</evidence>
<dbReference type="Pfam" id="PF13416">
    <property type="entry name" value="SBP_bac_8"/>
    <property type="match status" value="1"/>
</dbReference>
<dbReference type="PROSITE" id="PS51257">
    <property type="entry name" value="PROKAR_LIPOPROTEIN"/>
    <property type="match status" value="1"/>
</dbReference>
<protein>
    <submittedName>
        <fullName evidence="3">Extracellular solute-binding protein</fullName>
    </submittedName>
</protein>
<dbReference type="InterPro" id="IPR006059">
    <property type="entry name" value="SBP"/>
</dbReference>
<keyword evidence="4" id="KW-1185">Reference proteome</keyword>
<accession>A0ABY4N695</accession>
<name>A0ABY4N695_9MICO</name>
<gene>
    <name evidence="3" type="ORF">M4486_15015</name>
</gene>
<dbReference type="EMBL" id="CP097218">
    <property type="protein sequence ID" value="UQN28925.1"/>
    <property type="molecule type" value="Genomic_DNA"/>
</dbReference>
<sequence>MIPAFSRRRLGAACALALLAAGCSGRNEDTGPLPFFTDKAAWEPSFADMNSASAGTGLTLDFTGYSDQVTYDSFIKQSFRTKERPDLFTWHTGSQLRELVANGLLAETTGLWRGAESEGNVPAGLKESFTVDGHQYGVPLNSAYWVMYYNRKVFAQHDLEPPDTWTDLKAAARTLKKSGVVPFFQMNMIFEFAWFQALLMGRDPQLYRNLQTGEASYTDPVVHEVMDTWRAMLRAGWFLDPGVATDPQTLLAQGHVAMAYYGTFFTGQLTSVGAEAGEDYGIFLLPNLAPEVETQQVALETGPLCAGADTHREEECLDYSGWWMSRDAQQAWTDSRGEPSFNPKVQVDDPELSDLLARIQDPDADVEIQERYLEATPLPVYTASQEVFGDFVTNAPDPTKGLERLQAESESYWREENR</sequence>
<dbReference type="PANTHER" id="PTHR43649">
    <property type="entry name" value="ARABINOSE-BINDING PROTEIN-RELATED"/>
    <property type="match status" value="1"/>
</dbReference>
<feature type="chain" id="PRO_5045189077" evidence="2">
    <location>
        <begin position="27"/>
        <end position="418"/>
    </location>
</feature>